<dbReference type="PANTHER" id="PTHR43537">
    <property type="entry name" value="TRANSCRIPTIONAL REGULATOR, GNTR FAMILY"/>
    <property type="match status" value="1"/>
</dbReference>
<dbReference type="InterPro" id="IPR036390">
    <property type="entry name" value="WH_DNA-bd_sf"/>
</dbReference>
<dbReference type="SUPFAM" id="SSF48008">
    <property type="entry name" value="GntR ligand-binding domain-like"/>
    <property type="match status" value="1"/>
</dbReference>
<protein>
    <submittedName>
        <fullName evidence="5">GntR family transcriptional regulator</fullName>
    </submittedName>
</protein>
<name>A0ABQ3U3L4_STRHY</name>
<sequence>MPVPGTSPVKRNTLRQQIADALCDEVLAGRLPAGRQFTVKEIAQQYGVSATPVREALLDLCSQGLLDVEEHRGFRVHEFTIEDFRHMVDARTMVVEGVFRHYVDQTLRAMTPQALASVRRRAEEAERAARSGDLDILIGYDLRFWREICGLVGNPYVLDFLQRLRVQTWVFTVPYLRRVPDLRGKLWAGHCELMEAVTRGDPHDSERLIAAYNAHFRALIEQLVAREETRARTRPGTGPEANSP</sequence>
<dbReference type="InterPro" id="IPR011711">
    <property type="entry name" value="GntR_C"/>
</dbReference>
<dbReference type="EMBL" id="BNEK01000005">
    <property type="protein sequence ID" value="GHJ30206.1"/>
    <property type="molecule type" value="Genomic_DNA"/>
</dbReference>
<comment type="caution">
    <text evidence="5">The sequence shown here is derived from an EMBL/GenBank/DDBJ whole genome shotgun (WGS) entry which is preliminary data.</text>
</comment>
<proteinExistence type="predicted"/>
<keyword evidence="3" id="KW-0804">Transcription</keyword>
<accession>A0ABQ3U3L4</accession>
<dbReference type="Pfam" id="PF07729">
    <property type="entry name" value="FCD"/>
    <property type="match status" value="1"/>
</dbReference>
<gene>
    <name evidence="5" type="ORF">TPA0910_46390</name>
</gene>
<reference evidence="5" key="1">
    <citation type="submission" date="2024-05" db="EMBL/GenBank/DDBJ databases">
        <title>Whole genome shotgun sequence of Streptomyces hygroscopicus NBRC 113678.</title>
        <authorList>
            <person name="Komaki H."/>
            <person name="Tamura T."/>
        </authorList>
    </citation>
    <scope>NUCLEOTIDE SEQUENCE</scope>
    <source>
        <strain evidence="5">N11-34</strain>
    </source>
</reference>
<evidence type="ECO:0000256" key="3">
    <source>
        <dbReference type="ARBA" id="ARBA00023163"/>
    </source>
</evidence>
<evidence type="ECO:0000256" key="1">
    <source>
        <dbReference type="ARBA" id="ARBA00023015"/>
    </source>
</evidence>
<dbReference type="PROSITE" id="PS50949">
    <property type="entry name" value="HTH_GNTR"/>
    <property type="match status" value="1"/>
</dbReference>
<dbReference type="Gene3D" id="1.20.120.530">
    <property type="entry name" value="GntR ligand-binding domain-like"/>
    <property type="match status" value="1"/>
</dbReference>
<evidence type="ECO:0000313" key="6">
    <source>
        <dbReference type="Proteomes" id="UP001054854"/>
    </source>
</evidence>
<dbReference type="Gene3D" id="1.10.10.10">
    <property type="entry name" value="Winged helix-like DNA-binding domain superfamily/Winged helix DNA-binding domain"/>
    <property type="match status" value="1"/>
</dbReference>
<dbReference type="SUPFAM" id="SSF46785">
    <property type="entry name" value="Winged helix' DNA-binding domain"/>
    <property type="match status" value="1"/>
</dbReference>
<organism evidence="5 6">
    <name type="scientific">Streptomyces hygroscopicus</name>
    <dbReference type="NCBI Taxonomy" id="1912"/>
    <lineage>
        <taxon>Bacteria</taxon>
        <taxon>Bacillati</taxon>
        <taxon>Actinomycetota</taxon>
        <taxon>Actinomycetes</taxon>
        <taxon>Kitasatosporales</taxon>
        <taxon>Streptomycetaceae</taxon>
        <taxon>Streptomyces</taxon>
        <taxon>Streptomyces violaceusniger group</taxon>
    </lineage>
</organism>
<keyword evidence="2" id="KW-0238">DNA-binding</keyword>
<evidence type="ECO:0000259" key="4">
    <source>
        <dbReference type="PROSITE" id="PS50949"/>
    </source>
</evidence>
<dbReference type="Proteomes" id="UP001054854">
    <property type="component" value="Unassembled WGS sequence"/>
</dbReference>
<dbReference type="CDD" id="cd07377">
    <property type="entry name" value="WHTH_GntR"/>
    <property type="match status" value="1"/>
</dbReference>
<dbReference type="InterPro" id="IPR008920">
    <property type="entry name" value="TF_FadR/GntR_C"/>
</dbReference>
<evidence type="ECO:0000256" key="2">
    <source>
        <dbReference type="ARBA" id="ARBA00023125"/>
    </source>
</evidence>
<feature type="domain" description="HTH gntR-type" evidence="4">
    <location>
        <begin position="12"/>
        <end position="79"/>
    </location>
</feature>
<dbReference type="Pfam" id="PF00392">
    <property type="entry name" value="GntR"/>
    <property type="match status" value="1"/>
</dbReference>
<evidence type="ECO:0000313" key="5">
    <source>
        <dbReference type="EMBL" id="GHJ30206.1"/>
    </source>
</evidence>
<keyword evidence="6" id="KW-1185">Reference proteome</keyword>
<dbReference type="RefSeq" id="WP_173669859.1">
    <property type="nucleotide sequence ID" value="NZ_BBON01000199.1"/>
</dbReference>
<keyword evidence="1" id="KW-0805">Transcription regulation</keyword>
<dbReference type="InterPro" id="IPR036388">
    <property type="entry name" value="WH-like_DNA-bd_sf"/>
</dbReference>
<dbReference type="GeneID" id="89484214"/>
<dbReference type="InterPro" id="IPR000524">
    <property type="entry name" value="Tscrpt_reg_HTH_GntR"/>
</dbReference>
<dbReference type="PANTHER" id="PTHR43537:SF45">
    <property type="entry name" value="GNTR FAMILY REGULATORY PROTEIN"/>
    <property type="match status" value="1"/>
</dbReference>
<dbReference type="SMART" id="SM00345">
    <property type="entry name" value="HTH_GNTR"/>
    <property type="match status" value="1"/>
</dbReference>